<dbReference type="Proteomes" id="UP001162972">
    <property type="component" value="Chromosome 7"/>
</dbReference>
<keyword evidence="1" id="KW-1133">Transmembrane helix</keyword>
<keyword evidence="1" id="KW-0812">Transmembrane</keyword>
<sequence length="66" mass="7547">MSSLMSLTRAASRKHAHRGVLLNSDQYSINQDQYTRRRHNFVLMLCMVPGGGCHHLLQMLEGFLSM</sequence>
<keyword evidence="3" id="KW-1185">Reference proteome</keyword>
<feature type="transmembrane region" description="Helical" evidence="1">
    <location>
        <begin position="41"/>
        <end position="60"/>
    </location>
</feature>
<organism evidence="2 3">
    <name type="scientific">Salix udensis</name>
    <dbReference type="NCBI Taxonomy" id="889485"/>
    <lineage>
        <taxon>Eukaryota</taxon>
        <taxon>Viridiplantae</taxon>
        <taxon>Streptophyta</taxon>
        <taxon>Embryophyta</taxon>
        <taxon>Tracheophyta</taxon>
        <taxon>Spermatophyta</taxon>
        <taxon>Magnoliopsida</taxon>
        <taxon>eudicotyledons</taxon>
        <taxon>Gunneridae</taxon>
        <taxon>Pentapetalae</taxon>
        <taxon>rosids</taxon>
        <taxon>fabids</taxon>
        <taxon>Malpighiales</taxon>
        <taxon>Salicaceae</taxon>
        <taxon>Saliceae</taxon>
        <taxon>Salix</taxon>
    </lineage>
</organism>
<dbReference type="AlphaFoldDB" id="A0AAD6K9S9"/>
<dbReference type="EMBL" id="JAPFFJ010000009">
    <property type="protein sequence ID" value="KAJ6419313.1"/>
    <property type="molecule type" value="Genomic_DNA"/>
</dbReference>
<evidence type="ECO:0000313" key="3">
    <source>
        <dbReference type="Proteomes" id="UP001162972"/>
    </source>
</evidence>
<comment type="caution">
    <text evidence="2">The sequence shown here is derived from an EMBL/GenBank/DDBJ whole genome shotgun (WGS) entry which is preliminary data.</text>
</comment>
<evidence type="ECO:0000313" key="2">
    <source>
        <dbReference type="EMBL" id="KAJ6419313.1"/>
    </source>
</evidence>
<proteinExistence type="predicted"/>
<name>A0AAD6K9S9_9ROSI</name>
<protein>
    <submittedName>
        <fullName evidence="2">Uncharacterized protein</fullName>
    </submittedName>
</protein>
<reference evidence="2 3" key="1">
    <citation type="journal article" date="2023" name="Int. J. Mol. Sci.">
        <title>De Novo Assembly and Annotation of 11 Diverse Shrub Willow (Salix) Genomes Reveals Novel Gene Organization in Sex-Linked Regions.</title>
        <authorList>
            <person name="Hyden B."/>
            <person name="Feng K."/>
            <person name="Yates T.B."/>
            <person name="Jawdy S."/>
            <person name="Cereghino C."/>
            <person name="Smart L.B."/>
            <person name="Muchero W."/>
        </authorList>
    </citation>
    <scope>NUCLEOTIDE SEQUENCE [LARGE SCALE GENOMIC DNA]</scope>
    <source>
        <tissue evidence="2">Shoot tip</tissue>
    </source>
</reference>
<accession>A0AAD6K9S9</accession>
<gene>
    <name evidence="2" type="ORF">OIU84_029424</name>
</gene>
<evidence type="ECO:0000256" key="1">
    <source>
        <dbReference type="SAM" id="Phobius"/>
    </source>
</evidence>
<keyword evidence="1" id="KW-0472">Membrane</keyword>